<dbReference type="Proteomes" id="UP000789739">
    <property type="component" value="Unassembled WGS sequence"/>
</dbReference>
<dbReference type="SMART" id="SM00230">
    <property type="entry name" value="CysPc"/>
    <property type="match status" value="1"/>
</dbReference>
<proteinExistence type="inferred from homology"/>
<comment type="similarity">
    <text evidence="1">Belongs to the peptidase C2 family.</text>
</comment>
<dbReference type="PANTHER" id="PTHR10183">
    <property type="entry name" value="CALPAIN"/>
    <property type="match status" value="1"/>
</dbReference>
<dbReference type="AlphaFoldDB" id="A0A9N9AKJ3"/>
<reference evidence="8" key="1">
    <citation type="submission" date="2021-06" db="EMBL/GenBank/DDBJ databases">
        <authorList>
            <person name="Kallberg Y."/>
            <person name="Tangrot J."/>
            <person name="Rosling A."/>
        </authorList>
    </citation>
    <scope>NUCLEOTIDE SEQUENCE</scope>
    <source>
        <strain evidence="8">BR232B</strain>
    </source>
</reference>
<dbReference type="InterPro" id="IPR022684">
    <property type="entry name" value="Calpain_cysteine_protease"/>
</dbReference>
<evidence type="ECO:0000313" key="8">
    <source>
        <dbReference type="EMBL" id="CAG8531382.1"/>
    </source>
</evidence>
<feature type="active site" evidence="5 6">
    <location>
        <position position="298"/>
    </location>
</feature>
<dbReference type="EMBL" id="CAJVPI010000409">
    <property type="protein sequence ID" value="CAG8531382.1"/>
    <property type="molecule type" value="Genomic_DNA"/>
</dbReference>
<evidence type="ECO:0000259" key="7">
    <source>
        <dbReference type="PROSITE" id="PS50203"/>
    </source>
</evidence>
<dbReference type="GO" id="GO:0004198">
    <property type="term" value="F:calcium-dependent cysteine-type endopeptidase activity"/>
    <property type="evidence" value="ECO:0007669"/>
    <property type="project" value="InterPro"/>
</dbReference>
<evidence type="ECO:0000256" key="5">
    <source>
        <dbReference type="PIRSR" id="PIRSR622684-1"/>
    </source>
</evidence>
<keyword evidence="3 6" id="KW-0378">Hydrolase</keyword>
<keyword evidence="4 6" id="KW-0788">Thiol protease</keyword>
<dbReference type="InterPro" id="IPR038765">
    <property type="entry name" value="Papain-like_cys_pep_sf"/>
</dbReference>
<dbReference type="InterPro" id="IPR000169">
    <property type="entry name" value="Pept_cys_AS"/>
</dbReference>
<evidence type="ECO:0000256" key="2">
    <source>
        <dbReference type="ARBA" id="ARBA00022670"/>
    </source>
</evidence>
<protein>
    <submittedName>
        <fullName evidence="8">11012_t:CDS:1</fullName>
    </submittedName>
</protein>
<keyword evidence="9" id="KW-1185">Reference proteome</keyword>
<dbReference type="Gene3D" id="3.90.70.10">
    <property type="entry name" value="Cysteine proteinases"/>
    <property type="match status" value="1"/>
</dbReference>
<organism evidence="8 9">
    <name type="scientific">Paraglomus brasilianum</name>
    <dbReference type="NCBI Taxonomy" id="144538"/>
    <lineage>
        <taxon>Eukaryota</taxon>
        <taxon>Fungi</taxon>
        <taxon>Fungi incertae sedis</taxon>
        <taxon>Mucoromycota</taxon>
        <taxon>Glomeromycotina</taxon>
        <taxon>Glomeromycetes</taxon>
        <taxon>Paraglomerales</taxon>
        <taxon>Paraglomeraceae</taxon>
        <taxon>Paraglomus</taxon>
    </lineage>
</organism>
<feature type="active site" evidence="5 6">
    <location>
        <position position="115"/>
    </location>
</feature>
<evidence type="ECO:0000256" key="6">
    <source>
        <dbReference type="PROSITE-ProRule" id="PRU00239"/>
    </source>
</evidence>
<sequence length="594" mass="65471">MSSQYDVLKAKWKRRQDTDTLVFGTSRDDAIAKINRLAQAKAAALNGALFTDGEWNITQYPMVALYQNNVNATLTPSHPYPFNKVQRLSTVSPQSRFYVDGTAPGDVQQGQVGDCWFLAVLAGAADVPGLVPSVAVSINEQAKIYGFVFYNDGWVGTIVDDYLFYYGSYLTFSAAKANEGWVPLLEKAFAKINGDYESIDGSWGQRALVGIGGINPKNYDLRQVQQNPTLKAELWNAFLAAKNPSKNLDTIFACSRQKHHPANPNGHGEDIKGLVPTHMYTFRRAVNFHGTNLIELRNPWAQTEWNGPWSDSSNDWAPYKSGTTIPELKYSLADDGSFFMRYDDFLSEYDAVETCQYPFAVATALNQPASISTESLVEAWWYGNYDIYYTDRGSQSNVSNVQLNFGTGSPDGSTLSIGGGGTDGIGPYSINNGTYNRISKAIIFTKQYNNVNGNMAWLYQGTFNGDVFAGNWGTTANPNQGNFVIRQSDLLEKQSNAGNWRGYYFGADNSSGLMQIYLNAQKDQYGNDVITGSGTDVVGPFTIDGKINANNSVSFNKRYSTHAWTYTGFKKANAVFGNWGSGGPSGGDFVIWKY</sequence>
<dbReference type="InterPro" id="IPR001300">
    <property type="entry name" value="Peptidase_C2_calpain_cat"/>
</dbReference>
<name>A0A9N9AKJ3_9GLOM</name>
<dbReference type="PROSITE" id="PS00139">
    <property type="entry name" value="THIOL_PROTEASE_CYS"/>
    <property type="match status" value="1"/>
</dbReference>
<evidence type="ECO:0000256" key="1">
    <source>
        <dbReference type="ARBA" id="ARBA00007623"/>
    </source>
</evidence>
<dbReference type="PROSITE" id="PS50203">
    <property type="entry name" value="CALPAIN_CAT"/>
    <property type="match status" value="1"/>
</dbReference>
<dbReference type="SUPFAM" id="SSF54001">
    <property type="entry name" value="Cysteine proteinases"/>
    <property type="match status" value="1"/>
</dbReference>
<evidence type="ECO:0000256" key="3">
    <source>
        <dbReference type="ARBA" id="ARBA00022801"/>
    </source>
</evidence>
<dbReference type="OrthoDB" id="424753at2759"/>
<dbReference type="Pfam" id="PF00648">
    <property type="entry name" value="Peptidase_C2"/>
    <property type="match status" value="1"/>
</dbReference>
<gene>
    <name evidence="8" type="ORF">PBRASI_LOCUS4128</name>
</gene>
<evidence type="ECO:0000256" key="4">
    <source>
        <dbReference type="ARBA" id="ARBA00022807"/>
    </source>
</evidence>
<accession>A0A9N9AKJ3</accession>
<keyword evidence="2 6" id="KW-0645">Protease</keyword>
<feature type="active site" evidence="5 6">
    <location>
        <position position="278"/>
    </location>
</feature>
<comment type="caution">
    <text evidence="8">The sequence shown here is derived from an EMBL/GenBank/DDBJ whole genome shotgun (WGS) entry which is preliminary data.</text>
</comment>
<evidence type="ECO:0000313" key="9">
    <source>
        <dbReference type="Proteomes" id="UP000789739"/>
    </source>
</evidence>
<dbReference type="PANTHER" id="PTHR10183:SF379">
    <property type="entry name" value="CALPAIN-5"/>
    <property type="match status" value="1"/>
</dbReference>
<feature type="domain" description="Calpain catalytic" evidence="7">
    <location>
        <begin position="49"/>
        <end position="358"/>
    </location>
</feature>
<dbReference type="GO" id="GO:0006508">
    <property type="term" value="P:proteolysis"/>
    <property type="evidence" value="ECO:0007669"/>
    <property type="project" value="UniProtKB-KW"/>
</dbReference>
<dbReference type="PRINTS" id="PR00704">
    <property type="entry name" value="CALPAIN"/>
</dbReference>